<organism evidence="5 6">
    <name type="scientific">Aspergillus clavatus (strain ATCC 1007 / CBS 513.65 / DSM 816 / NCTC 3887 / NRRL 1 / QM 1276 / 107)</name>
    <dbReference type="NCBI Taxonomy" id="344612"/>
    <lineage>
        <taxon>Eukaryota</taxon>
        <taxon>Fungi</taxon>
        <taxon>Dikarya</taxon>
        <taxon>Ascomycota</taxon>
        <taxon>Pezizomycotina</taxon>
        <taxon>Eurotiomycetes</taxon>
        <taxon>Eurotiomycetidae</taxon>
        <taxon>Eurotiales</taxon>
        <taxon>Aspergillaceae</taxon>
        <taxon>Aspergillus</taxon>
        <taxon>Aspergillus subgen. Fumigati</taxon>
    </lineage>
</organism>
<evidence type="ECO:0000259" key="4">
    <source>
        <dbReference type="Pfam" id="PF21048"/>
    </source>
</evidence>
<evidence type="ECO:0000313" key="6">
    <source>
        <dbReference type="Proteomes" id="UP000006701"/>
    </source>
</evidence>
<dbReference type="Pfam" id="PF21046">
    <property type="entry name" value="Rad26-like_C"/>
    <property type="match status" value="1"/>
</dbReference>
<feature type="domain" description="Rad26-like N-terminal" evidence="4">
    <location>
        <begin position="364"/>
        <end position="409"/>
    </location>
</feature>
<evidence type="ECO:0000259" key="2">
    <source>
        <dbReference type="Pfam" id="PF12331"/>
    </source>
</evidence>
<feature type="domain" description="Rad26-like helical repeats" evidence="2">
    <location>
        <begin position="466"/>
        <end position="687"/>
    </location>
</feature>
<dbReference type="HOGENOM" id="CLU_013058_2_0_1"/>
<dbReference type="RefSeq" id="XP_001269460.1">
    <property type="nucleotide sequence ID" value="XM_001269459.1"/>
</dbReference>
<dbReference type="EMBL" id="DS027059">
    <property type="protein sequence ID" value="EAW08034.1"/>
    <property type="molecule type" value="Genomic_DNA"/>
</dbReference>
<name>A1CQW3_ASPCL</name>
<keyword evidence="6" id="KW-1185">Reference proteome</keyword>
<accession>A1CQW3</accession>
<dbReference type="Proteomes" id="UP000006701">
    <property type="component" value="Unassembled WGS sequence"/>
</dbReference>
<proteinExistence type="predicted"/>
<dbReference type="Pfam" id="PF21048">
    <property type="entry name" value="Rad26-like_N"/>
    <property type="match status" value="1"/>
</dbReference>
<feature type="domain" description="Rad26-like C-terminal" evidence="3">
    <location>
        <begin position="694"/>
        <end position="756"/>
    </location>
</feature>
<evidence type="ECO:0000313" key="5">
    <source>
        <dbReference type="EMBL" id="EAW08034.1"/>
    </source>
</evidence>
<evidence type="ECO:0000259" key="3">
    <source>
        <dbReference type="Pfam" id="PF21046"/>
    </source>
</evidence>
<dbReference type="OMA" id="EMAHEML"/>
<dbReference type="STRING" id="344612.A1CQW3"/>
<feature type="region of interest" description="Disordered" evidence="1">
    <location>
        <begin position="39"/>
        <end position="81"/>
    </location>
</feature>
<dbReference type="eggNOG" id="ENOG502RZ1G">
    <property type="taxonomic scope" value="Eukaryota"/>
</dbReference>
<dbReference type="Pfam" id="PF12331">
    <property type="entry name" value="Rad26-like_helical_rpts"/>
    <property type="match status" value="1"/>
</dbReference>
<gene>
    <name evidence="5" type="ORF">ACLA_027560</name>
</gene>
<dbReference type="InterPro" id="IPR022093">
    <property type="entry name" value="Rad26-like_helical"/>
</dbReference>
<dbReference type="OrthoDB" id="5245063at2759"/>
<feature type="region of interest" description="Disordered" evidence="1">
    <location>
        <begin position="255"/>
        <end position="327"/>
    </location>
</feature>
<dbReference type="KEGG" id="act:ACLA_027560"/>
<dbReference type="InterPro" id="IPR048379">
    <property type="entry name" value="Rad26-like_C"/>
</dbReference>
<dbReference type="InterPro" id="IPR048380">
    <property type="entry name" value="Rad26-like_N"/>
</dbReference>
<reference evidence="5 6" key="1">
    <citation type="journal article" date="2008" name="PLoS Genet.">
        <title>Genomic islands in the pathogenic filamentous fungus Aspergillus fumigatus.</title>
        <authorList>
            <person name="Fedorova N.D."/>
            <person name="Khaldi N."/>
            <person name="Joardar V.S."/>
            <person name="Maiti R."/>
            <person name="Amedeo P."/>
            <person name="Anderson M.J."/>
            <person name="Crabtree J."/>
            <person name="Silva J.C."/>
            <person name="Badger J.H."/>
            <person name="Albarraq A."/>
            <person name="Angiuoli S."/>
            <person name="Bussey H."/>
            <person name="Bowyer P."/>
            <person name="Cotty P.J."/>
            <person name="Dyer P.S."/>
            <person name="Egan A."/>
            <person name="Galens K."/>
            <person name="Fraser-Liggett C.M."/>
            <person name="Haas B.J."/>
            <person name="Inman J.M."/>
            <person name="Kent R."/>
            <person name="Lemieux S."/>
            <person name="Malavazi I."/>
            <person name="Orvis J."/>
            <person name="Roemer T."/>
            <person name="Ronning C.M."/>
            <person name="Sundaram J.P."/>
            <person name="Sutton G."/>
            <person name="Turner G."/>
            <person name="Venter J.C."/>
            <person name="White O.R."/>
            <person name="Whitty B.R."/>
            <person name="Youngman P."/>
            <person name="Wolfe K.H."/>
            <person name="Goldman G.H."/>
            <person name="Wortman J.R."/>
            <person name="Jiang B."/>
            <person name="Denning D.W."/>
            <person name="Nierman W.C."/>
        </authorList>
    </citation>
    <scope>NUCLEOTIDE SEQUENCE [LARGE SCALE GENOMIC DNA]</scope>
    <source>
        <strain evidence="6">ATCC 1007 / CBS 513.65 / DSM 816 / NCTC 3887 / NRRL 1</strain>
    </source>
</reference>
<evidence type="ECO:0000256" key="1">
    <source>
        <dbReference type="SAM" id="MobiDB-lite"/>
    </source>
</evidence>
<dbReference type="GeneID" id="4701854"/>
<dbReference type="AlphaFoldDB" id="A1CQW3"/>
<dbReference type="VEuPathDB" id="FungiDB:ACLA_027560"/>
<protein>
    <submittedName>
        <fullName evidence="5">DNA repair protein Rad26, putative</fullName>
    </submittedName>
</protein>
<sequence>MEDDDDFFSDDGFDDLPPSTLLQLEQNAYLATQVQQPVQFEQTAHAPDQRTTPVPAVNKSPIRAPEPQSIPANTTSLRPPARLHTGLTNDYDALDVGELDAEVVDDDTGLAIALDQPPALAGQAVPLRHEDVADAMEIEEGNPYQSSIYEAYNALEEKVRLEEERLKQMTDELATARSLAETKAGEIAIIRSNQAKLVENYDRQLAALRKAMAEEAAKHREEVEAARAEGKLLATENAFLKQDLAEETMRINSLKAKSRAPDNAPPPPVTPKKTRVLPFRDGFDDDEIMAVSPTKSTQSKRMTPMGPGKKKRKLDPGSPTPLPLSQQVEPAAEALEDMLDDAMMDEEIITEEPLPRKDDHNAQLMKAILNHKTYPNEETDIEVMARMAFPSEPQRKLSTILLDETAKLHSGNYVVEYAQVISSLWSRALKEKFFPPVPLFTLIMRYLLTLDGPSCIPHMLEYLVPVLQQSGDINGVPRFENSPVSRQNLGQIRQTPLSQLEPLVDSTESLGLLYQMACTCVHRERTMEKFWRYMRYDFVLMMLNCAQPIRDIILMLNLLATSIRPTSFGSIQEAEQDQFANENYIVDRVANLLSEMPQLDEGQPPYTAAEICTVRLEAMKFLTAVAFNPVAPVSDHGSSVIAYHPTVLARIIRAMHDELDALYNYPPERHLHAAMVNGLMRLVYGVVRRHKNVDLQSKLCRVAGGKQKFLVVLTRLAFSEGPILEGGIDDDTVEMAHEILDDAVNPQEAEALLEIFPSAKRDD</sequence>